<dbReference type="InterPro" id="IPR004046">
    <property type="entry name" value="GST_C"/>
</dbReference>
<evidence type="ECO:0000259" key="2">
    <source>
        <dbReference type="PROSITE" id="PS50404"/>
    </source>
</evidence>
<dbReference type="Pfam" id="PF00043">
    <property type="entry name" value="GST_C"/>
    <property type="match status" value="1"/>
</dbReference>
<dbReference type="CDD" id="cd03177">
    <property type="entry name" value="GST_C_Delta_Epsilon"/>
    <property type="match status" value="1"/>
</dbReference>
<reference evidence="4" key="1">
    <citation type="submission" date="2020-11" db="EMBL/GenBank/DDBJ databases">
        <authorList>
            <person name="Tran Van P."/>
        </authorList>
    </citation>
    <scope>NUCLEOTIDE SEQUENCE</scope>
</reference>
<dbReference type="SUPFAM" id="SSF47616">
    <property type="entry name" value="GST C-terminal domain-like"/>
    <property type="match status" value="1"/>
</dbReference>
<dbReference type="SFLD" id="SFLDG01153">
    <property type="entry name" value="Main.4:_Theta-like"/>
    <property type="match status" value="1"/>
</dbReference>
<dbReference type="SFLD" id="SFLDG00358">
    <property type="entry name" value="Main_(cytGST)"/>
    <property type="match status" value="1"/>
</dbReference>
<evidence type="ECO:0000256" key="1">
    <source>
        <dbReference type="RuleBase" id="RU003494"/>
    </source>
</evidence>
<dbReference type="PROSITE" id="PS50405">
    <property type="entry name" value="GST_CTER"/>
    <property type="match status" value="1"/>
</dbReference>
<organism evidence="4">
    <name type="scientific">Timema douglasi</name>
    <name type="common">Walking stick</name>
    <dbReference type="NCBI Taxonomy" id="61478"/>
    <lineage>
        <taxon>Eukaryota</taxon>
        <taxon>Metazoa</taxon>
        <taxon>Ecdysozoa</taxon>
        <taxon>Arthropoda</taxon>
        <taxon>Hexapoda</taxon>
        <taxon>Insecta</taxon>
        <taxon>Pterygota</taxon>
        <taxon>Neoptera</taxon>
        <taxon>Polyneoptera</taxon>
        <taxon>Phasmatodea</taxon>
        <taxon>Timematodea</taxon>
        <taxon>Timematoidea</taxon>
        <taxon>Timematidae</taxon>
        <taxon>Timema</taxon>
    </lineage>
</organism>
<dbReference type="FunFam" id="1.20.1050.10:FF:000007">
    <property type="entry name" value="Glutathione S-transferase 1-1"/>
    <property type="match status" value="1"/>
</dbReference>
<protein>
    <recommendedName>
        <fullName evidence="5">Glutathione S-transferase</fullName>
    </recommendedName>
</protein>
<dbReference type="SUPFAM" id="SSF52833">
    <property type="entry name" value="Thioredoxin-like"/>
    <property type="match status" value="1"/>
</dbReference>
<dbReference type="EMBL" id="OA572334">
    <property type="protein sequence ID" value="CAD7204424.1"/>
    <property type="molecule type" value="Genomic_DNA"/>
</dbReference>
<name>A0A7R8VTN0_TIMDO</name>
<gene>
    <name evidence="4" type="ORF">TDIB3V08_LOCUS10582</name>
</gene>
<dbReference type="Gene3D" id="3.40.30.10">
    <property type="entry name" value="Glutaredoxin"/>
    <property type="match status" value="1"/>
</dbReference>
<dbReference type="PROSITE" id="PS50404">
    <property type="entry name" value="GST_NTER"/>
    <property type="match status" value="1"/>
</dbReference>
<dbReference type="GO" id="GO:0006749">
    <property type="term" value="P:glutathione metabolic process"/>
    <property type="evidence" value="ECO:0007669"/>
    <property type="project" value="TreeGrafter"/>
</dbReference>
<dbReference type="InterPro" id="IPR036282">
    <property type="entry name" value="Glutathione-S-Trfase_C_sf"/>
</dbReference>
<dbReference type="PANTHER" id="PTHR43969:SF7">
    <property type="entry name" value="GST-CONTAINING FLYWCH ZINC-FINGER PROTEIN"/>
    <property type="match status" value="1"/>
</dbReference>
<sequence length="233" mass="26566">MPGLKLYSVSDSPPTLSVRLALKVLDLEYTLIDVDFAGGEHLKEEYAKINPQKEIPCIDDDGFILSESIAILQYIADKYSKNDSLYPKKLYQRAIVNHRLAFNLSTYYKNISEYVMAPIFFAYERTSIALKKTNLALSVFNTLLQRQGTKFAAGDEVTIADFSLVTATMCLEAINFDLGQYPLVKKWYSDFKQQLPLAWDIAEVGMLEIREFDRNPPDLSALEHPIHPTRKNK</sequence>
<dbReference type="PANTHER" id="PTHR43969">
    <property type="entry name" value="GLUTATHIONE S TRANSFERASE D10, ISOFORM A-RELATED"/>
    <property type="match status" value="1"/>
</dbReference>
<evidence type="ECO:0000259" key="3">
    <source>
        <dbReference type="PROSITE" id="PS50405"/>
    </source>
</evidence>
<proteinExistence type="inferred from homology"/>
<evidence type="ECO:0008006" key="5">
    <source>
        <dbReference type="Google" id="ProtNLM"/>
    </source>
</evidence>
<dbReference type="InterPro" id="IPR004045">
    <property type="entry name" value="Glutathione_S-Trfase_N"/>
</dbReference>
<feature type="domain" description="GST N-terminal" evidence="2">
    <location>
        <begin position="2"/>
        <end position="83"/>
    </location>
</feature>
<dbReference type="Gene3D" id="1.20.1050.10">
    <property type="match status" value="1"/>
</dbReference>
<dbReference type="Pfam" id="PF02798">
    <property type="entry name" value="GST_N"/>
    <property type="match status" value="1"/>
</dbReference>
<dbReference type="InterPro" id="IPR036249">
    <property type="entry name" value="Thioredoxin-like_sf"/>
</dbReference>
<comment type="similarity">
    <text evidence="1">Belongs to the GST superfamily.</text>
</comment>
<evidence type="ECO:0000313" key="4">
    <source>
        <dbReference type="EMBL" id="CAD7204424.1"/>
    </source>
</evidence>
<feature type="domain" description="GST C-terminal" evidence="3">
    <location>
        <begin position="89"/>
        <end position="219"/>
    </location>
</feature>
<dbReference type="FunFam" id="3.40.30.10:FF:000295">
    <property type="entry name" value="Glutathione S-transferase unclassified 1"/>
    <property type="match status" value="1"/>
</dbReference>
<dbReference type="InterPro" id="IPR040079">
    <property type="entry name" value="Glutathione_S-Trfase"/>
</dbReference>
<accession>A0A7R8VTN0</accession>
<dbReference type="InterPro" id="IPR010987">
    <property type="entry name" value="Glutathione-S-Trfase_C-like"/>
</dbReference>
<dbReference type="AlphaFoldDB" id="A0A7R8VTN0"/>
<dbReference type="GO" id="GO:0004364">
    <property type="term" value="F:glutathione transferase activity"/>
    <property type="evidence" value="ECO:0007669"/>
    <property type="project" value="TreeGrafter"/>
</dbReference>
<dbReference type="SFLD" id="SFLDS00019">
    <property type="entry name" value="Glutathione_Transferase_(cytos"/>
    <property type="match status" value="1"/>
</dbReference>